<keyword evidence="8" id="KW-0833">Ubl conjugation pathway</keyword>
<feature type="compositionally biased region" description="Low complexity" evidence="12">
    <location>
        <begin position="46"/>
        <end position="63"/>
    </location>
</feature>
<dbReference type="HOGENOM" id="CLU_1565526_0_0_1"/>
<keyword evidence="7 11" id="KW-0863">Zinc-finger</keyword>
<keyword evidence="4" id="KW-0808">Transferase</keyword>
<dbReference type="GO" id="GO:0008270">
    <property type="term" value="F:zinc ion binding"/>
    <property type="evidence" value="ECO:0007669"/>
    <property type="project" value="UniProtKB-KW"/>
</dbReference>
<evidence type="ECO:0000256" key="1">
    <source>
        <dbReference type="ARBA" id="ARBA00000900"/>
    </source>
</evidence>
<dbReference type="STRING" id="88036.D8QMN1"/>
<gene>
    <name evidence="14" type="ORF">SELMODRAFT_402666</name>
</gene>
<keyword evidence="5" id="KW-0479">Metal-binding</keyword>
<evidence type="ECO:0000259" key="13">
    <source>
        <dbReference type="PROSITE" id="PS50089"/>
    </source>
</evidence>
<reference evidence="14 15" key="1">
    <citation type="journal article" date="2011" name="Science">
        <title>The Selaginella genome identifies genetic changes associated with the evolution of vascular plants.</title>
        <authorList>
            <person name="Banks J.A."/>
            <person name="Nishiyama T."/>
            <person name="Hasebe M."/>
            <person name="Bowman J.L."/>
            <person name="Gribskov M."/>
            <person name="dePamphilis C."/>
            <person name="Albert V.A."/>
            <person name="Aono N."/>
            <person name="Aoyama T."/>
            <person name="Ambrose B.A."/>
            <person name="Ashton N.W."/>
            <person name="Axtell M.J."/>
            <person name="Barker E."/>
            <person name="Barker M.S."/>
            <person name="Bennetzen J.L."/>
            <person name="Bonawitz N.D."/>
            <person name="Chapple C."/>
            <person name="Cheng C."/>
            <person name="Correa L.G."/>
            <person name="Dacre M."/>
            <person name="DeBarry J."/>
            <person name="Dreyer I."/>
            <person name="Elias M."/>
            <person name="Engstrom E.M."/>
            <person name="Estelle M."/>
            <person name="Feng L."/>
            <person name="Finet C."/>
            <person name="Floyd S.K."/>
            <person name="Frommer W.B."/>
            <person name="Fujita T."/>
            <person name="Gramzow L."/>
            <person name="Gutensohn M."/>
            <person name="Harholt J."/>
            <person name="Hattori M."/>
            <person name="Heyl A."/>
            <person name="Hirai T."/>
            <person name="Hiwatashi Y."/>
            <person name="Ishikawa M."/>
            <person name="Iwata M."/>
            <person name="Karol K.G."/>
            <person name="Koehler B."/>
            <person name="Kolukisaoglu U."/>
            <person name="Kubo M."/>
            <person name="Kurata T."/>
            <person name="Lalonde S."/>
            <person name="Li K."/>
            <person name="Li Y."/>
            <person name="Litt A."/>
            <person name="Lyons E."/>
            <person name="Manning G."/>
            <person name="Maruyama T."/>
            <person name="Michael T.P."/>
            <person name="Mikami K."/>
            <person name="Miyazaki S."/>
            <person name="Morinaga S."/>
            <person name="Murata T."/>
            <person name="Mueller-Roeber B."/>
            <person name="Nelson D.R."/>
            <person name="Obara M."/>
            <person name="Oguri Y."/>
            <person name="Olmstead R.G."/>
            <person name="Onodera N."/>
            <person name="Petersen B.L."/>
            <person name="Pils B."/>
            <person name="Prigge M."/>
            <person name="Rensing S.A."/>
            <person name="Riano-Pachon D.M."/>
            <person name="Roberts A.W."/>
            <person name="Sato Y."/>
            <person name="Scheller H.V."/>
            <person name="Schulz B."/>
            <person name="Schulz C."/>
            <person name="Shakirov E.V."/>
            <person name="Shibagaki N."/>
            <person name="Shinohara N."/>
            <person name="Shippen D.E."/>
            <person name="Soerensen I."/>
            <person name="Sotooka R."/>
            <person name="Sugimoto N."/>
            <person name="Sugita M."/>
            <person name="Sumikawa N."/>
            <person name="Tanurdzic M."/>
            <person name="Theissen G."/>
            <person name="Ulvskov P."/>
            <person name="Wakazuki S."/>
            <person name="Weng J.K."/>
            <person name="Willats W.W."/>
            <person name="Wipf D."/>
            <person name="Wolf P.G."/>
            <person name="Yang L."/>
            <person name="Zimmer A.D."/>
            <person name="Zhu Q."/>
            <person name="Mitros T."/>
            <person name="Hellsten U."/>
            <person name="Loque D."/>
            <person name="Otillar R."/>
            <person name="Salamov A."/>
            <person name="Schmutz J."/>
            <person name="Shapiro H."/>
            <person name="Lindquist E."/>
            <person name="Lucas S."/>
            <person name="Rokhsar D."/>
            <person name="Grigoriev I.V."/>
        </authorList>
    </citation>
    <scope>NUCLEOTIDE SEQUENCE [LARGE SCALE GENOMIC DNA]</scope>
</reference>
<dbReference type="InterPro" id="IPR051657">
    <property type="entry name" value="RNF168/RNF169_E3_ubiq-ligase"/>
</dbReference>
<dbReference type="SUPFAM" id="SSF57850">
    <property type="entry name" value="RING/U-box"/>
    <property type="match status" value="1"/>
</dbReference>
<dbReference type="GO" id="GO:0061630">
    <property type="term" value="F:ubiquitin protein ligase activity"/>
    <property type="evidence" value="ECO:0007669"/>
    <property type="project" value="UniProtKB-EC"/>
</dbReference>
<dbReference type="PROSITE" id="PS50089">
    <property type="entry name" value="ZF_RING_2"/>
    <property type="match status" value="1"/>
</dbReference>
<accession>D8QMN1</accession>
<evidence type="ECO:0000256" key="7">
    <source>
        <dbReference type="ARBA" id="ARBA00022771"/>
    </source>
</evidence>
<keyword evidence="15" id="KW-1185">Reference proteome</keyword>
<organism evidence="15">
    <name type="scientific">Selaginella moellendorffii</name>
    <name type="common">Spikemoss</name>
    <dbReference type="NCBI Taxonomy" id="88036"/>
    <lineage>
        <taxon>Eukaryota</taxon>
        <taxon>Viridiplantae</taxon>
        <taxon>Streptophyta</taxon>
        <taxon>Embryophyta</taxon>
        <taxon>Tracheophyta</taxon>
        <taxon>Lycopodiopsida</taxon>
        <taxon>Selaginellales</taxon>
        <taxon>Selaginellaceae</taxon>
        <taxon>Selaginella</taxon>
    </lineage>
</organism>
<evidence type="ECO:0000256" key="6">
    <source>
        <dbReference type="ARBA" id="ARBA00022763"/>
    </source>
</evidence>
<dbReference type="Proteomes" id="UP000001514">
    <property type="component" value="Unassembled WGS sequence"/>
</dbReference>
<dbReference type="InParanoid" id="D8QMN1"/>
<evidence type="ECO:0000256" key="11">
    <source>
        <dbReference type="PROSITE-ProRule" id="PRU00175"/>
    </source>
</evidence>
<dbReference type="KEGG" id="smo:SELMODRAFT_402666"/>
<dbReference type="Gene3D" id="3.30.40.10">
    <property type="entry name" value="Zinc/RING finger domain, C3HC4 (zinc finger)"/>
    <property type="match status" value="1"/>
</dbReference>
<evidence type="ECO:0000256" key="2">
    <source>
        <dbReference type="ARBA" id="ARBA00004123"/>
    </source>
</evidence>
<keyword evidence="6" id="KW-0227">DNA damage</keyword>
<evidence type="ECO:0000256" key="8">
    <source>
        <dbReference type="ARBA" id="ARBA00022786"/>
    </source>
</evidence>
<dbReference type="InterPro" id="IPR018957">
    <property type="entry name" value="Znf_C3HC4_RING-type"/>
</dbReference>
<dbReference type="PANTHER" id="PTHR23328:SF0">
    <property type="entry name" value="RING-TYPE DOMAIN-CONTAINING PROTEIN"/>
    <property type="match status" value="1"/>
</dbReference>
<dbReference type="InterPro" id="IPR001841">
    <property type="entry name" value="Znf_RING"/>
</dbReference>
<dbReference type="EMBL" id="GL377565">
    <property type="protein sequence ID" value="EFJ38608.1"/>
    <property type="molecule type" value="Genomic_DNA"/>
</dbReference>
<dbReference type="PANTHER" id="PTHR23328">
    <property type="entry name" value="RING-TYPE DOMAIN-CONTAINING PROTEIN"/>
    <property type="match status" value="1"/>
</dbReference>
<protein>
    <recommendedName>
        <fullName evidence="3">RING-type E3 ubiquitin transferase</fullName>
        <ecNumber evidence="3">2.3.2.27</ecNumber>
    </recommendedName>
</protein>
<dbReference type="Gramene" id="EFJ38608">
    <property type="protein sequence ID" value="EFJ38608"/>
    <property type="gene ID" value="SELMODRAFT_402666"/>
</dbReference>
<evidence type="ECO:0000256" key="3">
    <source>
        <dbReference type="ARBA" id="ARBA00012483"/>
    </source>
</evidence>
<comment type="subcellular location">
    <subcellularLocation>
        <location evidence="2">Nucleus</location>
    </subcellularLocation>
</comment>
<sequence>MRSSIKSSLAHLDVKPDNIYICNRIYKIRPETVLLSSTDGNGHNLPKSPFASPHHSKSSSNSHIPEEHHDQPPSLSTEEKMMGLDLNEVFNLAPPHNDIICCICLKHYVEPSKLDRSHTFCMQCILKVIKGPKDECPICRQHIDSQVLSALHILMLQILCLFQYNALHLEE</sequence>
<feature type="region of interest" description="Disordered" evidence="12">
    <location>
        <begin position="44"/>
        <end position="77"/>
    </location>
</feature>
<dbReference type="InterPro" id="IPR013083">
    <property type="entry name" value="Znf_RING/FYVE/PHD"/>
</dbReference>
<evidence type="ECO:0000256" key="5">
    <source>
        <dbReference type="ARBA" id="ARBA00022723"/>
    </source>
</evidence>
<evidence type="ECO:0000313" key="15">
    <source>
        <dbReference type="Proteomes" id="UP000001514"/>
    </source>
</evidence>
<keyword evidence="9" id="KW-0862">Zinc</keyword>
<evidence type="ECO:0000313" key="14">
    <source>
        <dbReference type="EMBL" id="EFJ38608.1"/>
    </source>
</evidence>
<evidence type="ECO:0000256" key="4">
    <source>
        <dbReference type="ARBA" id="ARBA00022679"/>
    </source>
</evidence>
<keyword evidence="10" id="KW-0539">Nucleus</keyword>
<dbReference type="Pfam" id="PF00097">
    <property type="entry name" value="zf-C3HC4"/>
    <property type="match status" value="1"/>
</dbReference>
<feature type="compositionally biased region" description="Basic and acidic residues" evidence="12">
    <location>
        <begin position="64"/>
        <end position="77"/>
    </location>
</feature>
<evidence type="ECO:0000256" key="12">
    <source>
        <dbReference type="SAM" id="MobiDB-lite"/>
    </source>
</evidence>
<dbReference type="GO" id="GO:0006974">
    <property type="term" value="P:DNA damage response"/>
    <property type="evidence" value="ECO:0007669"/>
    <property type="project" value="UniProtKB-KW"/>
</dbReference>
<proteinExistence type="predicted"/>
<evidence type="ECO:0000256" key="10">
    <source>
        <dbReference type="ARBA" id="ARBA00023242"/>
    </source>
</evidence>
<dbReference type="AlphaFoldDB" id="D8QMN1"/>
<name>D8QMN1_SELML</name>
<feature type="domain" description="RING-type" evidence="13">
    <location>
        <begin position="101"/>
        <end position="140"/>
    </location>
</feature>
<comment type="catalytic activity">
    <reaction evidence="1">
        <text>S-ubiquitinyl-[E2 ubiquitin-conjugating enzyme]-L-cysteine + [acceptor protein]-L-lysine = [E2 ubiquitin-conjugating enzyme]-L-cysteine + N(6)-ubiquitinyl-[acceptor protein]-L-lysine.</text>
        <dbReference type="EC" id="2.3.2.27"/>
    </reaction>
</comment>
<evidence type="ECO:0000256" key="9">
    <source>
        <dbReference type="ARBA" id="ARBA00022833"/>
    </source>
</evidence>
<dbReference type="GO" id="GO:0005634">
    <property type="term" value="C:nucleus"/>
    <property type="evidence" value="ECO:0007669"/>
    <property type="project" value="UniProtKB-SubCell"/>
</dbReference>
<dbReference type="EC" id="2.3.2.27" evidence="3"/>